<evidence type="ECO:0000256" key="4">
    <source>
        <dbReference type="ARBA" id="ARBA00023136"/>
    </source>
</evidence>
<dbReference type="PANTHER" id="PTHR34933">
    <property type="entry name" value="FLAGELLAR L-RING PROTEIN"/>
    <property type="match status" value="1"/>
</dbReference>
<dbReference type="PRINTS" id="PR01008">
    <property type="entry name" value="FLGLRINGFLGH"/>
</dbReference>
<protein>
    <recommendedName>
        <fullName evidence="7">Flagellar L-ring protein</fullName>
    </recommendedName>
    <alternativeName>
        <fullName evidence="7">Basal body L-ring protein</fullName>
    </alternativeName>
</protein>
<dbReference type="KEGG" id="amaq:GO499_15340"/>
<dbReference type="RefSeq" id="WP_161862998.1">
    <property type="nucleotide sequence ID" value="NZ_CP046620.1"/>
</dbReference>
<evidence type="ECO:0000256" key="1">
    <source>
        <dbReference type="ARBA" id="ARBA00002591"/>
    </source>
</evidence>
<dbReference type="HAMAP" id="MF_00415">
    <property type="entry name" value="FlgH"/>
    <property type="match status" value="1"/>
</dbReference>
<proteinExistence type="inferred from homology"/>
<reference evidence="8 9" key="1">
    <citation type="submission" date="2019-12" db="EMBL/GenBank/DDBJ databases">
        <title>Complete genome sequence of Algicella marina strain 9Alg 56(T) isolated from the red alga Tichocarpus crinitus.</title>
        <authorList>
            <person name="Kim S.-G."/>
            <person name="Nedashkovskaya O.I."/>
        </authorList>
    </citation>
    <scope>NUCLEOTIDE SEQUENCE [LARGE SCALE GENOMIC DNA]</scope>
    <source>
        <strain evidence="8 9">9Alg 56</strain>
    </source>
</reference>
<dbReference type="PANTHER" id="PTHR34933:SF1">
    <property type="entry name" value="FLAGELLAR L-RING PROTEIN"/>
    <property type="match status" value="1"/>
</dbReference>
<dbReference type="GO" id="GO:0003774">
    <property type="term" value="F:cytoskeletal motor activity"/>
    <property type="evidence" value="ECO:0007669"/>
    <property type="project" value="InterPro"/>
</dbReference>
<accession>A0A6P1T799</accession>
<sequence length="250" mass="26699">MNSLIPAALLVLITLASCSRLDHVGRAPTLSEIGGPIQPVAYTVAPGRAALAEAQPQPIRQGNDRASLWNSGPTSLFGDRRASRRGDILTVLIEIDDQAQIQNSTARSRSGSENVGIPNLVGIPQILDRAILPEGASAAELADLSSSSSSSGDGSVRRNEQITLRIAATVVDVLPNGHLVVQGDQEVRVNFELRDLQIAGIVRPEDISRQNQITYDKIAGARISYGGRGQITDVQQPRYGQQIADILLPF</sequence>
<keyword evidence="8" id="KW-0282">Flagellum</keyword>
<keyword evidence="8" id="KW-0966">Cell projection</keyword>
<evidence type="ECO:0000313" key="9">
    <source>
        <dbReference type="Proteomes" id="UP000464495"/>
    </source>
</evidence>
<dbReference type="AlphaFoldDB" id="A0A6P1T799"/>
<dbReference type="InterPro" id="IPR000527">
    <property type="entry name" value="Flag_Lring"/>
</dbReference>
<name>A0A6P1T799_9RHOB</name>
<keyword evidence="8" id="KW-0969">Cilium</keyword>
<evidence type="ECO:0000313" key="8">
    <source>
        <dbReference type="EMBL" id="QHQ36452.1"/>
    </source>
</evidence>
<dbReference type="Pfam" id="PF02107">
    <property type="entry name" value="FlgH"/>
    <property type="match status" value="1"/>
</dbReference>
<organism evidence="8 9">
    <name type="scientific">Algicella marina</name>
    <dbReference type="NCBI Taxonomy" id="2683284"/>
    <lineage>
        <taxon>Bacteria</taxon>
        <taxon>Pseudomonadati</taxon>
        <taxon>Pseudomonadota</taxon>
        <taxon>Alphaproteobacteria</taxon>
        <taxon>Rhodobacterales</taxon>
        <taxon>Paracoccaceae</taxon>
        <taxon>Algicella</taxon>
    </lineage>
</organism>
<comment type="subunit">
    <text evidence="7">The basal body constitutes a major portion of the flagellar organelle and consists of four rings (L,P,S, and M) mounted on a central rod.</text>
</comment>
<keyword evidence="5 7" id="KW-0975">Bacterial flagellum</keyword>
<keyword evidence="3" id="KW-0732">Signal</keyword>
<evidence type="ECO:0000256" key="3">
    <source>
        <dbReference type="ARBA" id="ARBA00022729"/>
    </source>
</evidence>
<comment type="similarity">
    <text evidence="2 7">Belongs to the FlgH family.</text>
</comment>
<dbReference type="GO" id="GO:0009427">
    <property type="term" value="C:bacterial-type flagellum basal body, distal rod, L ring"/>
    <property type="evidence" value="ECO:0007669"/>
    <property type="project" value="InterPro"/>
</dbReference>
<dbReference type="Proteomes" id="UP000464495">
    <property type="component" value="Chromosome"/>
</dbReference>
<comment type="subcellular location">
    <subcellularLocation>
        <location evidence="7">Cell outer membrane</location>
    </subcellularLocation>
    <subcellularLocation>
        <location evidence="7">Bacterial flagellum basal body</location>
    </subcellularLocation>
</comment>
<keyword evidence="4 7" id="KW-0472">Membrane</keyword>
<keyword evidence="9" id="KW-1185">Reference proteome</keyword>
<keyword evidence="6 7" id="KW-0998">Cell outer membrane</keyword>
<dbReference type="GO" id="GO:0071973">
    <property type="term" value="P:bacterial-type flagellum-dependent cell motility"/>
    <property type="evidence" value="ECO:0007669"/>
    <property type="project" value="InterPro"/>
</dbReference>
<evidence type="ECO:0000256" key="2">
    <source>
        <dbReference type="ARBA" id="ARBA00006929"/>
    </source>
</evidence>
<comment type="function">
    <text evidence="1 7">Assembles around the rod to form the L-ring and probably protects the motor/basal body from shearing forces during rotation.</text>
</comment>
<evidence type="ECO:0000256" key="6">
    <source>
        <dbReference type="ARBA" id="ARBA00023237"/>
    </source>
</evidence>
<evidence type="ECO:0000256" key="7">
    <source>
        <dbReference type="HAMAP-Rule" id="MF_00415"/>
    </source>
</evidence>
<gene>
    <name evidence="7 8" type="primary">flgH</name>
    <name evidence="8" type="ORF">GO499_15340</name>
</gene>
<dbReference type="GO" id="GO:0009279">
    <property type="term" value="C:cell outer membrane"/>
    <property type="evidence" value="ECO:0007669"/>
    <property type="project" value="UniProtKB-SubCell"/>
</dbReference>
<dbReference type="NCBIfam" id="NF001305">
    <property type="entry name" value="PRK00249.1-5"/>
    <property type="match status" value="1"/>
</dbReference>
<dbReference type="EMBL" id="CP046620">
    <property type="protein sequence ID" value="QHQ36452.1"/>
    <property type="molecule type" value="Genomic_DNA"/>
</dbReference>
<evidence type="ECO:0000256" key="5">
    <source>
        <dbReference type="ARBA" id="ARBA00023143"/>
    </source>
</evidence>